<feature type="transmembrane region" description="Helical" evidence="6">
    <location>
        <begin position="313"/>
        <end position="334"/>
    </location>
</feature>
<dbReference type="InterPro" id="IPR004840">
    <property type="entry name" value="Amino_acid_permease_CS"/>
</dbReference>
<evidence type="ECO:0000313" key="7">
    <source>
        <dbReference type="EMBL" id="KAE8384708.1"/>
    </source>
</evidence>
<proteinExistence type="predicted"/>
<evidence type="ECO:0000256" key="6">
    <source>
        <dbReference type="SAM" id="Phobius"/>
    </source>
</evidence>
<reference evidence="7" key="1">
    <citation type="submission" date="2019-04" db="EMBL/GenBank/DDBJ databases">
        <title>Friends and foes A comparative genomics studyof 23 Aspergillus species from section Flavi.</title>
        <authorList>
            <consortium name="DOE Joint Genome Institute"/>
            <person name="Kjaerbolling I."/>
            <person name="Vesth T."/>
            <person name="Frisvad J.C."/>
            <person name="Nybo J.L."/>
            <person name="Theobald S."/>
            <person name="Kildgaard S."/>
            <person name="Isbrandt T."/>
            <person name="Kuo A."/>
            <person name="Sato A."/>
            <person name="Lyhne E.K."/>
            <person name="Kogle M.E."/>
            <person name="Wiebenga A."/>
            <person name="Kun R.S."/>
            <person name="Lubbers R.J."/>
            <person name="Makela M.R."/>
            <person name="Barry K."/>
            <person name="Chovatia M."/>
            <person name="Clum A."/>
            <person name="Daum C."/>
            <person name="Haridas S."/>
            <person name="He G."/>
            <person name="LaButti K."/>
            <person name="Lipzen A."/>
            <person name="Mondo S."/>
            <person name="Riley R."/>
            <person name="Salamov A."/>
            <person name="Simmons B.A."/>
            <person name="Magnuson J.K."/>
            <person name="Henrissat B."/>
            <person name="Mortensen U.H."/>
            <person name="Larsen T.O."/>
            <person name="Devries R.P."/>
            <person name="Grigoriev I.V."/>
            <person name="Machida M."/>
            <person name="Baker S.E."/>
            <person name="Andersen M.R."/>
        </authorList>
    </citation>
    <scope>NUCLEOTIDE SEQUENCE [LARGE SCALE GENOMIC DNA]</scope>
    <source>
        <strain evidence="7">IBT 14317</strain>
    </source>
</reference>
<dbReference type="AlphaFoldDB" id="A0A5N7BSZ5"/>
<dbReference type="NCBIfam" id="TIGR01167">
    <property type="entry name" value="LPXTG_anchor"/>
    <property type="match status" value="1"/>
</dbReference>
<feature type="transmembrane region" description="Helical" evidence="6">
    <location>
        <begin position="21"/>
        <end position="44"/>
    </location>
</feature>
<dbReference type="InterPro" id="IPR002293">
    <property type="entry name" value="AA/rel_permease1"/>
</dbReference>
<feature type="transmembrane region" description="Helical" evidence="6">
    <location>
        <begin position="374"/>
        <end position="400"/>
    </location>
</feature>
<dbReference type="EMBL" id="ML735358">
    <property type="protein sequence ID" value="KAE8384708.1"/>
    <property type="molecule type" value="Genomic_DNA"/>
</dbReference>
<feature type="transmembrane region" description="Helical" evidence="6">
    <location>
        <begin position="211"/>
        <end position="233"/>
    </location>
</feature>
<dbReference type="Proteomes" id="UP000326877">
    <property type="component" value="Unassembled WGS sequence"/>
</dbReference>
<sequence length="460" mass="49137">MEDPRSTNDFPVASAQLARNFSFVSMLGLAFAILNSWTALASSLPLSLASGGPTSIVWGLLAAGCCTLCVSLSLAEFLSAYPNSAGQYYWVAVSRSEHAAALSWFTAWFNVAGWVCLSATASLFGSSLIMNIAMFNNRDYTLQSWHMFLVYICFCLVAFLTNAFLNAILATLNKIALTWSICGFAAISITVLSCASPNYNSPSPAIHGPRVMIACVATGIITSFVLIIILLFVSDDISTVIASVYGPLLQILFAATRNKAGAICLLLFPIGCLLLGVVAIMTTCSCMIRALGRDSGLPFHRLWAQIHPALGTPLNALVLSFFLTVCCGCIYLGSSSAFNALSSATVVCFDISYGLPILIHCLRGRKQLPSRPFALHPLLGWFVNLVSIVYILLTTVLFVFPPFLPVTGSNMNYAAAAVGIVLLVSTLSWLLQGRKTFSGRTVVAGIESTPVAVALSVQKD</sequence>
<evidence type="ECO:0000256" key="4">
    <source>
        <dbReference type="ARBA" id="ARBA00022989"/>
    </source>
</evidence>
<dbReference type="Pfam" id="PF13520">
    <property type="entry name" value="AA_permease_2"/>
    <property type="match status" value="1"/>
</dbReference>
<protein>
    <submittedName>
        <fullName evidence="7">Putative choline transporter</fullName>
    </submittedName>
</protein>
<evidence type="ECO:0000256" key="1">
    <source>
        <dbReference type="ARBA" id="ARBA00004141"/>
    </source>
</evidence>
<feature type="transmembrane region" description="Helical" evidence="6">
    <location>
        <begin position="56"/>
        <end position="78"/>
    </location>
</feature>
<comment type="subcellular location">
    <subcellularLocation>
        <location evidence="1">Membrane</location>
        <topology evidence="1">Multi-pass membrane protein</topology>
    </subcellularLocation>
</comment>
<organism evidence="7">
    <name type="scientific">Petromyces alliaceus</name>
    <name type="common">Aspergillus alliaceus</name>
    <dbReference type="NCBI Taxonomy" id="209559"/>
    <lineage>
        <taxon>Eukaryota</taxon>
        <taxon>Fungi</taxon>
        <taxon>Dikarya</taxon>
        <taxon>Ascomycota</taxon>
        <taxon>Pezizomycotina</taxon>
        <taxon>Eurotiomycetes</taxon>
        <taxon>Eurotiomycetidae</taxon>
        <taxon>Eurotiales</taxon>
        <taxon>Aspergillaceae</taxon>
        <taxon>Aspergillus</taxon>
        <taxon>Aspergillus subgen. Circumdati</taxon>
    </lineage>
</organism>
<feature type="transmembrane region" description="Helical" evidence="6">
    <location>
        <begin position="177"/>
        <end position="199"/>
    </location>
</feature>
<name>A0A5N7BSZ5_PETAA</name>
<accession>A0A5N7BSZ5</accession>
<dbReference type="GO" id="GO:0016020">
    <property type="term" value="C:membrane"/>
    <property type="evidence" value="ECO:0007669"/>
    <property type="project" value="UniProtKB-SubCell"/>
</dbReference>
<dbReference type="PIRSF" id="PIRSF006060">
    <property type="entry name" value="AA_transporter"/>
    <property type="match status" value="1"/>
</dbReference>
<keyword evidence="3 6" id="KW-0812">Transmembrane</keyword>
<dbReference type="Gene3D" id="1.20.1740.10">
    <property type="entry name" value="Amino acid/polyamine transporter I"/>
    <property type="match status" value="2"/>
</dbReference>
<keyword evidence="2" id="KW-0813">Transport</keyword>
<feature type="transmembrane region" description="Helical" evidence="6">
    <location>
        <begin position="99"/>
        <end position="125"/>
    </location>
</feature>
<evidence type="ECO:0000256" key="5">
    <source>
        <dbReference type="ARBA" id="ARBA00023136"/>
    </source>
</evidence>
<feature type="transmembrane region" description="Helical" evidence="6">
    <location>
        <begin position="268"/>
        <end position="292"/>
    </location>
</feature>
<evidence type="ECO:0000256" key="2">
    <source>
        <dbReference type="ARBA" id="ARBA00022448"/>
    </source>
</evidence>
<dbReference type="PANTHER" id="PTHR45649:SF14">
    <property type="entry name" value="GABA PERMEASE"/>
    <property type="match status" value="1"/>
</dbReference>
<feature type="transmembrane region" description="Helical" evidence="6">
    <location>
        <begin position="145"/>
        <end position="165"/>
    </location>
</feature>
<feature type="transmembrane region" description="Helical" evidence="6">
    <location>
        <begin position="412"/>
        <end position="431"/>
    </location>
</feature>
<dbReference type="PROSITE" id="PS00218">
    <property type="entry name" value="AMINO_ACID_PERMEASE_1"/>
    <property type="match status" value="1"/>
</dbReference>
<keyword evidence="5 6" id="KW-0472">Membrane</keyword>
<keyword evidence="4 6" id="KW-1133">Transmembrane helix</keyword>
<dbReference type="GO" id="GO:0006865">
    <property type="term" value="P:amino acid transport"/>
    <property type="evidence" value="ECO:0007669"/>
    <property type="project" value="InterPro"/>
</dbReference>
<dbReference type="GO" id="GO:0022857">
    <property type="term" value="F:transmembrane transporter activity"/>
    <property type="evidence" value="ECO:0007669"/>
    <property type="project" value="InterPro"/>
</dbReference>
<gene>
    <name evidence="7" type="ORF">BDV23DRAFT_176818</name>
</gene>
<dbReference type="PANTHER" id="PTHR45649">
    <property type="entry name" value="AMINO-ACID PERMEASE BAT1"/>
    <property type="match status" value="1"/>
</dbReference>
<dbReference type="OrthoDB" id="4476201at2759"/>
<evidence type="ECO:0000256" key="3">
    <source>
        <dbReference type="ARBA" id="ARBA00022692"/>
    </source>
</evidence>